<proteinExistence type="predicted"/>
<dbReference type="EMBL" id="CAFBMG010000041">
    <property type="protein sequence ID" value="CAB4898408.1"/>
    <property type="molecule type" value="Genomic_DNA"/>
</dbReference>
<evidence type="ECO:0000313" key="2">
    <source>
        <dbReference type="EMBL" id="CAB4898408.1"/>
    </source>
</evidence>
<sequence length="158" mass="18537">MTTDALPPATPAELERIELQIEQWLEEQLQQNPCVQSIERDTDSGECRWMIRVTAEEKEIFSIWFHLRQRTLHVETYLMPAPEENLAQTYEYLLRRNLRLNGFSFSIGSEDAVFLVGQIPVQWVTEAELDRLFGSVYAYVEQSFRPAMRLGFASRYKD</sequence>
<name>A0A6J6BJI2_9ZZZZ</name>
<dbReference type="AlphaFoldDB" id="A0A6J6BJI2"/>
<gene>
    <name evidence="1" type="ORF">UFOPK1358_00919</name>
    <name evidence="2" type="ORF">UFOPK3519_00709</name>
</gene>
<dbReference type="SUPFAM" id="SSF69635">
    <property type="entry name" value="Type III secretory system chaperone-like"/>
    <property type="match status" value="1"/>
</dbReference>
<dbReference type="Gene3D" id="3.30.1460.10">
    <property type="match status" value="1"/>
</dbReference>
<dbReference type="EMBL" id="CAEZSF010000077">
    <property type="protein sequence ID" value="CAB4539132.1"/>
    <property type="molecule type" value="Genomic_DNA"/>
</dbReference>
<dbReference type="InterPro" id="IPR019660">
    <property type="entry name" value="Put_sensory_transdc_reg_YbjN"/>
</dbReference>
<protein>
    <submittedName>
        <fullName evidence="1">Unannotated protein</fullName>
    </submittedName>
</protein>
<accession>A0A6J6BJI2</accession>
<evidence type="ECO:0000313" key="1">
    <source>
        <dbReference type="EMBL" id="CAB4539132.1"/>
    </source>
</evidence>
<organism evidence="1">
    <name type="scientific">freshwater metagenome</name>
    <dbReference type="NCBI Taxonomy" id="449393"/>
    <lineage>
        <taxon>unclassified sequences</taxon>
        <taxon>metagenomes</taxon>
        <taxon>ecological metagenomes</taxon>
    </lineage>
</organism>
<reference evidence="1" key="1">
    <citation type="submission" date="2020-05" db="EMBL/GenBank/DDBJ databases">
        <authorList>
            <person name="Chiriac C."/>
            <person name="Salcher M."/>
            <person name="Ghai R."/>
            <person name="Kavagutti S V."/>
        </authorList>
    </citation>
    <scope>NUCLEOTIDE SEQUENCE</scope>
</reference>
<dbReference type="Pfam" id="PF10722">
    <property type="entry name" value="YbjN"/>
    <property type="match status" value="1"/>
</dbReference>